<evidence type="ECO:0000256" key="2">
    <source>
        <dbReference type="ARBA" id="ARBA00022448"/>
    </source>
</evidence>
<dbReference type="OrthoDB" id="9809206at2"/>
<dbReference type="GO" id="GO:0005886">
    <property type="term" value="C:plasma membrane"/>
    <property type="evidence" value="ECO:0007669"/>
    <property type="project" value="UniProtKB-SubCell"/>
</dbReference>
<dbReference type="GO" id="GO:0015385">
    <property type="term" value="F:sodium:proton antiporter activity"/>
    <property type="evidence" value="ECO:0007669"/>
    <property type="project" value="InterPro"/>
</dbReference>
<evidence type="ECO:0000256" key="8">
    <source>
        <dbReference type="ARBA" id="ARBA00023136"/>
    </source>
</evidence>
<dbReference type="Gene3D" id="6.10.140.1330">
    <property type="match status" value="1"/>
</dbReference>
<comment type="caution">
    <text evidence="12">The sequence shown here is derived from an EMBL/GenBank/DDBJ whole genome shotgun (WGS) entry which is preliminary data.</text>
</comment>
<evidence type="ECO:0000256" key="4">
    <source>
        <dbReference type="ARBA" id="ARBA00022692"/>
    </source>
</evidence>
<dbReference type="EMBL" id="VAUP01000042">
    <property type="protein sequence ID" value="TLX40817.1"/>
    <property type="molecule type" value="Genomic_DNA"/>
</dbReference>
<dbReference type="GeneID" id="95776239"/>
<feature type="transmembrane region" description="Helical" evidence="10">
    <location>
        <begin position="85"/>
        <end position="110"/>
    </location>
</feature>
<dbReference type="GO" id="GO:0051453">
    <property type="term" value="P:regulation of intracellular pH"/>
    <property type="evidence" value="ECO:0007669"/>
    <property type="project" value="TreeGrafter"/>
</dbReference>
<name>A0A6C1KB53_XANAU</name>
<evidence type="ECO:0000256" key="6">
    <source>
        <dbReference type="ARBA" id="ARBA00023053"/>
    </source>
</evidence>
<dbReference type="RefSeq" id="WP_138401728.1">
    <property type="nucleotide sequence ID" value="NZ_JBAFVI010000019.1"/>
</dbReference>
<feature type="domain" description="Cation/H+ exchanger transmembrane" evidence="11">
    <location>
        <begin position="16"/>
        <end position="204"/>
    </location>
</feature>
<evidence type="ECO:0000256" key="9">
    <source>
        <dbReference type="ARBA" id="ARBA00023201"/>
    </source>
</evidence>
<feature type="transmembrane region" description="Helical" evidence="10">
    <location>
        <begin position="55"/>
        <end position="73"/>
    </location>
</feature>
<organism evidence="12 13">
    <name type="scientific">Xanthobacter autotrophicus</name>
    <dbReference type="NCBI Taxonomy" id="280"/>
    <lineage>
        <taxon>Bacteria</taxon>
        <taxon>Pseudomonadati</taxon>
        <taxon>Pseudomonadota</taxon>
        <taxon>Alphaproteobacteria</taxon>
        <taxon>Hyphomicrobiales</taxon>
        <taxon>Xanthobacteraceae</taxon>
        <taxon>Xanthobacter</taxon>
    </lineage>
</organism>
<evidence type="ECO:0000256" key="3">
    <source>
        <dbReference type="ARBA" id="ARBA00022475"/>
    </source>
</evidence>
<evidence type="ECO:0000256" key="1">
    <source>
        <dbReference type="ARBA" id="ARBA00004651"/>
    </source>
</evidence>
<keyword evidence="9" id="KW-0739">Sodium transport</keyword>
<keyword evidence="8 10" id="KW-0472">Membrane</keyword>
<keyword evidence="2" id="KW-0813">Transport</keyword>
<dbReference type="Pfam" id="PF00999">
    <property type="entry name" value="Na_H_Exchanger"/>
    <property type="match status" value="1"/>
</dbReference>
<keyword evidence="4 10" id="KW-0812">Transmembrane</keyword>
<sequence>MTDINSILVLLAGVVVASWVGRALADRIALPLVQVAAGVVIGFLTTFDTPLRPELFFLFFLIFLPPLLFFDGWRASKTDLAANAPLVLSLALGLVVFTVGGVGVMLHLLIPAMPPAMCFALAAVLSPTDVVAAGAIATHISIPTRILRLLEAEALFNDAAALICLRLAVAAALTGIVPGLGSFADFAGAAGGGIAVGGAFSWAVSDQLGPGAA</sequence>
<dbReference type="InterPro" id="IPR018422">
    <property type="entry name" value="Cation/H_exchanger_CPA1"/>
</dbReference>
<feature type="transmembrane region" description="Helical" evidence="10">
    <location>
        <begin position="159"/>
        <end position="180"/>
    </location>
</feature>
<evidence type="ECO:0000256" key="5">
    <source>
        <dbReference type="ARBA" id="ARBA00022989"/>
    </source>
</evidence>
<evidence type="ECO:0000313" key="12">
    <source>
        <dbReference type="EMBL" id="TLX40817.1"/>
    </source>
</evidence>
<accession>A0A6C1KB53</accession>
<keyword evidence="7" id="KW-0406">Ion transport</keyword>
<keyword evidence="5 10" id="KW-1133">Transmembrane helix</keyword>
<protein>
    <recommendedName>
        <fullName evidence="11">Cation/H+ exchanger transmembrane domain-containing protein</fullName>
    </recommendedName>
</protein>
<keyword evidence="6" id="KW-0915">Sodium</keyword>
<keyword evidence="3" id="KW-1003">Cell membrane</keyword>
<evidence type="ECO:0000256" key="10">
    <source>
        <dbReference type="SAM" id="Phobius"/>
    </source>
</evidence>
<feature type="transmembrane region" description="Helical" evidence="10">
    <location>
        <begin position="116"/>
        <end position="138"/>
    </location>
</feature>
<reference evidence="12 13" key="1">
    <citation type="submission" date="2019-05" db="EMBL/GenBank/DDBJ databases">
        <authorList>
            <person name="Zhou X."/>
        </authorList>
    </citation>
    <scope>NUCLEOTIDE SEQUENCE [LARGE SCALE GENOMIC DNA]</scope>
    <source>
        <strain evidence="12 13">DSM 432</strain>
    </source>
</reference>
<dbReference type="PANTHER" id="PTHR10110:SF86">
    <property type="entry name" value="SODIUM_HYDROGEN EXCHANGER 7"/>
    <property type="match status" value="1"/>
</dbReference>
<feature type="transmembrane region" description="Helical" evidence="10">
    <location>
        <begin position="186"/>
        <end position="204"/>
    </location>
</feature>
<dbReference type="AlphaFoldDB" id="A0A6C1KB53"/>
<evidence type="ECO:0000259" key="11">
    <source>
        <dbReference type="Pfam" id="PF00999"/>
    </source>
</evidence>
<dbReference type="Proteomes" id="UP000305131">
    <property type="component" value="Unassembled WGS sequence"/>
</dbReference>
<proteinExistence type="predicted"/>
<evidence type="ECO:0000256" key="7">
    <source>
        <dbReference type="ARBA" id="ARBA00023065"/>
    </source>
</evidence>
<dbReference type="GO" id="GO:0015386">
    <property type="term" value="F:potassium:proton antiporter activity"/>
    <property type="evidence" value="ECO:0007669"/>
    <property type="project" value="TreeGrafter"/>
</dbReference>
<dbReference type="InterPro" id="IPR006153">
    <property type="entry name" value="Cation/H_exchanger_TM"/>
</dbReference>
<evidence type="ECO:0000313" key="13">
    <source>
        <dbReference type="Proteomes" id="UP000305131"/>
    </source>
</evidence>
<gene>
    <name evidence="12" type="ORF">FBQ73_22540</name>
</gene>
<dbReference type="GO" id="GO:0098719">
    <property type="term" value="P:sodium ion import across plasma membrane"/>
    <property type="evidence" value="ECO:0007669"/>
    <property type="project" value="TreeGrafter"/>
</dbReference>
<dbReference type="PANTHER" id="PTHR10110">
    <property type="entry name" value="SODIUM/HYDROGEN EXCHANGER"/>
    <property type="match status" value="1"/>
</dbReference>
<comment type="subcellular location">
    <subcellularLocation>
        <location evidence="1">Cell membrane</location>
        <topology evidence="1">Multi-pass membrane protein</topology>
    </subcellularLocation>
</comment>